<gene>
    <name evidence="8" type="ORF">PU560_06890</name>
</gene>
<evidence type="ECO:0000256" key="1">
    <source>
        <dbReference type="ARBA" id="ARBA00004202"/>
    </source>
</evidence>
<name>A0ABT5TVX2_9MICO</name>
<keyword evidence="9" id="KW-1185">Reference proteome</keyword>
<dbReference type="GO" id="GO:0005524">
    <property type="term" value="F:ATP binding"/>
    <property type="evidence" value="ECO:0007669"/>
    <property type="project" value="UniProtKB-KW"/>
</dbReference>
<feature type="domain" description="ABC transporter" evidence="7">
    <location>
        <begin position="11"/>
        <end position="198"/>
    </location>
</feature>
<evidence type="ECO:0000256" key="5">
    <source>
        <dbReference type="ARBA" id="ARBA00022840"/>
    </source>
</evidence>
<keyword evidence="6" id="KW-0046">Antibiotic resistance</keyword>
<dbReference type="Pfam" id="PF00005">
    <property type="entry name" value="ABC_tran"/>
    <property type="match status" value="1"/>
</dbReference>
<dbReference type="InterPro" id="IPR003439">
    <property type="entry name" value="ABC_transporter-like_ATP-bd"/>
</dbReference>
<reference evidence="8" key="1">
    <citation type="submission" date="2023-02" db="EMBL/GenBank/DDBJ databases">
        <title>Georgenia sp.10Sc9-8, isolated from a soil sample collected from the Taklamakan desert.</title>
        <authorList>
            <person name="Liu S."/>
        </authorList>
    </citation>
    <scope>NUCLEOTIDE SEQUENCE</scope>
    <source>
        <strain evidence="8">10Sc9-8</strain>
    </source>
</reference>
<keyword evidence="5 8" id="KW-0067">ATP-binding</keyword>
<keyword evidence="3" id="KW-0813">Transport</keyword>
<dbReference type="PROSITE" id="PS50893">
    <property type="entry name" value="ABC_TRANSPORTER_2"/>
    <property type="match status" value="1"/>
</dbReference>
<comment type="similarity">
    <text evidence="2">Belongs to the ABC transporter superfamily.</text>
</comment>
<keyword evidence="4" id="KW-0547">Nucleotide-binding</keyword>
<protein>
    <submittedName>
        <fullName evidence="8">ATP-binding cassette domain-containing protein</fullName>
    </submittedName>
</protein>
<evidence type="ECO:0000313" key="9">
    <source>
        <dbReference type="Proteomes" id="UP001165561"/>
    </source>
</evidence>
<dbReference type="InterPro" id="IPR017871">
    <property type="entry name" value="ABC_transporter-like_CS"/>
</dbReference>
<dbReference type="Proteomes" id="UP001165561">
    <property type="component" value="Unassembled WGS sequence"/>
</dbReference>
<dbReference type="InterPro" id="IPR027417">
    <property type="entry name" value="P-loop_NTPase"/>
</dbReference>
<accession>A0ABT5TVX2</accession>
<evidence type="ECO:0000256" key="3">
    <source>
        <dbReference type="ARBA" id="ARBA00022448"/>
    </source>
</evidence>
<dbReference type="Gene3D" id="3.40.50.300">
    <property type="entry name" value="P-loop containing nucleotide triphosphate hydrolases"/>
    <property type="match status" value="1"/>
</dbReference>
<proteinExistence type="inferred from homology"/>
<comment type="caution">
    <text evidence="8">The sequence shown here is derived from an EMBL/GenBank/DDBJ whole genome shotgun (WGS) entry which is preliminary data.</text>
</comment>
<evidence type="ECO:0000256" key="4">
    <source>
        <dbReference type="ARBA" id="ARBA00022741"/>
    </source>
</evidence>
<evidence type="ECO:0000256" key="6">
    <source>
        <dbReference type="ARBA" id="ARBA00023251"/>
    </source>
</evidence>
<dbReference type="PANTHER" id="PTHR42711:SF5">
    <property type="entry name" value="ABC TRANSPORTER ATP-BINDING PROTEIN NATA"/>
    <property type="match status" value="1"/>
</dbReference>
<comment type="subcellular location">
    <subcellularLocation>
        <location evidence="1">Cell membrane</location>
        <topology evidence="1">Peripheral membrane protein</topology>
    </subcellularLocation>
</comment>
<dbReference type="InterPro" id="IPR050763">
    <property type="entry name" value="ABC_transporter_ATP-binding"/>
</dbReference>
<organism evidence="8 9">
    <name type="scientific">Georgenia halotolerans</name>
    <dbReference type="NCBI Taxonomy" id="3028317"/>
    <lineage>
        <taxon>Bacteria</taxon>
        <taxon>Bacillati</taxon>
        <taxon>Actinomycetota</taxon>
        <taxon>Actinomycetes</taxon>
        <taxon>Micrococcales</taxon>
        <taxon>Bogoriellaceae</taxon>
        <taxon>Georgenia</taxon>
    </lineage>
</organism>
<evidence type="ECO:0000313" key="8">
    <source>
        <dbReference type="EMBL" id="MDD9206194.1"/>
    </source>
</evidence>
<sequence>MADPHDDDVLVSARELSVGYAGVQVCPPVSLALRAGQVLAVVGANGTGKSTLRTVVGALEPLGGQVTVLGERPDPRDQGFRAAVAAELGDDAVFPALTVAEHLLLTAYGHGLTDAQEVVDGLLAELTLERHRNVLPHALSSGQRRRLLLASVLARPREVLVLDEPEQRLDAGMRTRLGERLRAEGQAGPRCCWPATTPRW</sequence>
<dbReference type="PANTHER" id="PTHR42711">
    <property type="entry name" value="ABC TRANSPORTER ATP-BINDING PROTEIN"/>
    <property type="match status" value="1"/>
</dbReference>
<evidence type="ECO:0000259" key="7">
    <source>
        <dbReference type="PROSITE" id="PS50893"/>
    </source>
</evidence>
<dbReference type="SUPFAM" id="SSF52540">
    <property type="entry name" value="P-loop containing nucleoside triphosphate hydrolases"/>
    <property type="match status" value="1"/>
</dbReference>
<dbReference type="PROSITE" id="PS00211">
    <property type="entry name" value="ABC_TRANSPORTER_1"/>
    <property type="match status" value="1"/>
</dbReference>
<evidence type="ECO:0000256" key="2">
    <source>
        <dbReference type="ARBA" id="ARBA00005417"/>
    </source>
</evidence>
<dbReference type="EMBL" id="JARACI010000809">
    <property type="protein sequence ID" value="MDD9206194.1"/>
    <property type="molecule type" value="Genomic_DNA"/>
</dbReference>